<dbReference type="EMBL" id="BANR01000006">
    <property type="protein sequence ID" value="GAC48700.1"/>
    <property type="molecule type" value="Genomic_DNA"/>
</dbReference>
<accession>L7KIJ0</accession>
<reference evidence="3 4" key="1">
    <citation type="submission" date="2012-12" db="EMBL/GenBank/DDBJ databases">
        <title>Whole genome shotgun sequence of Gordonia aichiensis NBRC 108223.</title>
        <authorList>
            <person name="Isaki-Nakamura S."/>
            <person name="Hosoyama A."/>
            <person name="Tsuchikane K."/>
            <person name="Ando Y."/>
            <person name="Baba S."/>
            <person name="Ohji S."/>
            <person name="Hamada M."/>
            <person name="Tamura T."/>
            <person name="Yamazoe A."/>
            <person name="Yamazaki S."/>
            <person name="Fujita N."/>
        </authorList>
    </citation>
    <scope>NUCLEOTIDE SEQUENCE [LARGE SCALE GENOMIC DNA]</scope>
    <source>
        <strain evidence="3 4">NBRC 108223</strain>
    </source>
</reference>
<dbReference type="SUPFAM" id="SSF53067">
    <property type="entry name" value="Actin-like ATPase domain"/>
    <property type="match status" value="2"/>
</dbReference>
<evidence type="ECO:0000256" key="1">
    <source>
        <dbReference type="SAM" id="MobiDB-lite"/>
    </source>
</evidence>
<dbReference type="InterPro" id="IPR043129">
    <property type="entry name" value="ATPase_NBD"/>
</dbReference>
<proteinExistence type="predicted"/>
<dbReference type="GO" id="GO:0002949">
    <property type="term" value="P:tRNA threonylcarbamoyladenosine modification"/>
    <property type="evidence" value="ECO:0007669"/>
    <property type="project" value="InterPro"/>
</dbReference>
<dbReference type="Gene3D" id="3.30.420.40">
    <property type="match status" value="2"/>
</dbReference>
<evidence type="ECO:0000313" key="4">
    <source>
        <dbReference type="Proteomes" id="UP000010988"/>
    </source>
</evidence>
<organism evidence="3 4">
    <name type="scientific">Gordonia aichiensis NBRC 108223</name>
    <dbReference type="NCBI Taxonomy" id="1220583"/>
    <lineage>
        <taxon>Bacteria</taxon>
        <taxon>Bacillati</taxon>
        <taxon>Actinomycetota</taxon>
        <taxon>Actinomycetes</taxon>
        <taxon>Mycobacteriales</taxon>
        <taxon>Gordoniaceae</taxon>
        <taxon>Gordonia</taxon>
    </lineage>
</organism>
<dbReference type="NCBIfam" id="TIGR03725">
    <property type="entry name" value="T6A_YeaZ"/>
    <property type="match status" value="1"/>
</dbReference>
<evidence type="ECO:0000313" key="3">
    <source>
        <dbReference type="EMBL" id="GAC48700.1"/>
    </source>
</evidence>
<evidence type="ECO:0000259" key="2">
    <source>
        <dbReference type="Pfam" id="PF00814"/>
    </source>
</evidence>
<dbReference type="RefSeq" id="WP_005174159.1">
    <property type="nucleotide sequence ID" value="NZ_BANR01000006.1"/>
</dbReference>
<keyword evidence="4" id="KW-1185">Reference proteome</keyword>
<dbReference type="STRING" id="1220583.GOACH_06_01970"/>
<dbReference type="InterPro" id="IPR000905">
    <property type="entry name" value="Gcp-like_dom"/>
</dbReference>
<dbReference type="AlphaFoldDB" id="L7KIJ0"/>
<dbReference type="eggNOG" id="COG1214">
    <property type="taxonomic scope" value="Bacteria"/>
</dbReference>
<gene>
    <name evidence="3" type="ORF">GOACH_06_01970</name>
</gene>
<protein>
    <recommendedName>
        <fullName evidence="2">Gcp-like domain-containing protein</fullName>
    </recommendedName>
</protein>
<dbReference type="GO" id="GO:0005829">
    <property type="term" value="C:cytosol"/>
    <property type="evidence" value="ECO:0007669"/>
    <property type="project" value="TreeGrafter"/>
</dbReference>
<feature type="domain" description="Gcp-like" evidence="2">
    <location>
        <begin position="40"/>
        <end position="141"/>
    </location>
</feature>
<feature type="compositionally biased region" description="Basic and acidic residues" evidence="1">
    <location>
        <begin position="216"/>
        <end position="234"/>
    </location>
</feature>
<comment type="caution">
    <text evidence="3">The sequence shown here is derived from an EMBL/GenBank/DDBJ whole genome shotgun (WGS) entry which is preliminary data.</text>
</comment>
<dbReference type="PANTHER" id="PTHR11735">
    <property type="entry name" value="TRNA N6-ADENOSINE THREONYLCARBAMOYLTRANSFERASE"/>
    <property type="match status" value="1"/>
</dbReference>
<name>L7KIJ0_9ACTN</name>
<dbReference type="InterPro" id="IPR022496">
    <property type="entry name" value="T6A_TsaB"/>
</dbReference>
<dbReference type="Pfam" id="PF00814">
    <property type="entry name" value="TsaD"/>
    <property type="match status" value="1"/>
</dbReference>
<dbReference type="OrthoDB" id="9809995at2"/>
<dbReference type="PANTHER" id="PTHR11735:SF11">
    <property type="entry name" value="TRNA THREONYLCARBAMOYLADENOSINE BIOSYNTHESIS PROTEIN TSAB"/>
    <property type="match status" value="1"/>
</dbReference>
<sequence length="234" mass="24115">MDEMTVLVIDTATDVVVTGVGTVDGDGFVRVAAERAVADHRRHAEILTTLMSEALDEAGVRREALDAVVVGCGPGPFTGLRVGMATGAGFGDALGLPVYGICSLDAIAADAAQHVASAASMVVVTDARRREVYWARYSDGARISGPDVAAPSVVAHSLAAEPVDAAAGSPSHLELSGWQGEPSLVSTPTARGLLLAGARDVVSGTEPGPLAPLYLRRPDAVERKDQRDKAVIPK</sequence>
<dbReference type="Proteomes" id="UP000010988">
    <property type="component" value="Unassembled WGS sequence"/>
</dbReference>
<feature type="region of interest" description="Disordered" evidence="1">
    <location>
        <begin position="206"/>
        <end position="234"/>
    </location>
</feature>